<proteinExistence type="predicted"/>
<comment type="caution">
    <text evidence="1">The sequence shown here is derived from an EMBL/GenBank/DDBJ whole genome shotgun (WGS) entry which is preliminary data.</text>
</comment>
<dbReference type="AlphaFoldDB" id="A0A8H4W5V6"/>
<protein>
    <submittedName>
        <fullName evidence="1">Uncharacterized protein</fullName>
    </submittedName>
</protein>
<dbReference type="Proteomes" id="UP000566819">
    <property type="component" value="Unassembled WGS sequence"/>
</dbReference>
<organism evidence="1 2">
    <name type="scientific">Cudoniella acicularis</name>
    <dbReference type="NCBI Taxonomy" id="354080"/>
    <lineage>
        <taxon>Eukaryota</taxon>
        <taxon>Fungi</taxon>
        <taxon>Dikarya</taxon>
        <taxon>Ascomycota</taxon>
        <taxon>Pezizomycotina</taxon>
        <taxon>Leotiomycetes</taxon>
        <taxon>Helotiales</taxon>
        <taxon>Tricladiaceae</taxon>
        <taxon>Cudoniella</taxon>
    </lineage>
</organism>
<name>A0A8H4W5V6_9HELO</name>
<reference evidence="1 2" key="1">
    <citation type="submission" date="2020-03" db="EMBL/GenBank/DDBJ databases">
        <title>Draft Genome Sequence of Cudoniella acicularis.</title>
        <authorList>
            <person name="Buettner E."/>
            <person name="Kellner H."/>
        </authorList>
    </citation>
    <scope>NUCLEOTIDE SEQUENCE [LARGE SCALE GENOMIC DNA]</scope>
    <source>
        <strain evidence="1 2">DSM 108380</strain>
    </source>
</reference>
<gene>
    <name evidence="1" type="ORF">G7Y89_g3545</name>
</gene>
<sequence>MASTGSKTATVETVISVPPTPTGNFQDLGTLAGPPIPEDAVLRRPILLKQTDYFAVSEKKDQRLFWHHLYMEADEAQESITEEAATIVQNALEETGKTHKFCAIDHEEHKKLFSKFSESKLKYEQMNVKIEAHNKRSSNPFDFGKINTLKYGPWGKIYLTELSLKNGKRFSFNQDDSGDSKMDDSLETENEKFLKESNTHWKKLEESPELVKELFSIYTYLAATEAYRTELMNTDAELDVKDTRSTSLLTEEISQAVTRLMETYNIKISLMVNKKAQFKTFNDLGFVRVPRLHDSILIQELG</sequence>
<accession>A0A8H4W5V6</accession>
<evidence type="ECO:0000313" key="2">
    <source>
        <dbReference type="Proteomes" id="UP000566819"/>
    </source>
</evidence>
<evidence type="ECO:0000313" key="1">
    <source>
        <dbReference type="EMBL" id="KAF4634571.1"/>
    </source>
</evidence>
<dbReference type="EMBL" id="JAAMPI010000175">
    <property type="protein sequence ID" value="KAF4634571.1"/>
    <property type="molecule type" value="Genomic_DNA"/>
</dbReference>
<keyword evidence="2" id="KW-1185">Reference proteome</keyword>